<dbReference type="RefSeq" id="WP_268760807.1">
    <property type="nucleotide sequence ID" value="NZ_CP113865.1"/>
</dbReference>
<reference evidence="11" key="1">
    <citation type="submission" date="2022-12" db="EMBL/GenBank/DDBJ databases">
        <authorList>
            <person name="Bing R.G."/>
            <person name="Willard D.J."/>
            <person name="Manesh M.J.H."/>
            <person name="Laemthong T."/>
            <person name="Crosby J.R."/>
            <person name="Kelly R.M."/>
        </authorList>
    </citation>
    <scope>NUCLEOTIDE SEQUENCE</scope>
    <source>
        <strain evidence="11">DSM 8990</strain>
    </source>
</reference>
<comment type="subcellular location">
    <subcellularLocation>
        <location evidence="1">Cytoplasm</location>
    </subcellularLocation>
</comment>
<keyword evidence="12" id="KW-1185">Reference proteome</keyword>
<dbReference type="SUPFAM" id="SSF57997">
    <property type="entry name" value="Tropomyosin"/>
    <property type="match status" value="1"/>
</dbReference>
<keyword evidence="6" id="KW-0131">Cell cycle</keyword>
<keyword evidence="10" id="KW-0175">Coiled coil</keyword>
<dbReference type="Pfam" id="PF05164">
    <property type="entry name" value="ZapA"/>
    <property type="match status" value="1"/>
</dbReference>
<keyword evidence="5" id="KW-0717">Septation</keyword>
<dbReference type="InterPro" id="IPR007838">
    <property type="entry name" value="Cell_div_ZapA-like"/>
</dbReference>
<protein>
    <recommendedName>
        <fullName evidence="2">Cell division protein ZapA</fullName>
    </recommendedName>
    <alternativeName>
        <fullName evidence="9">Z ring-associated protein ZapA</fullName>
    </alternativeName>
</protein>
<comment type="subunit">
    <text evidence="8">Homodimer. Interacts with FtsZ.</text>
</comment>
<dbReference type="Gene3D" id="6.10.250.790">
    <property type="match status" value="1"/>
</dbReference>
<evidence type="ECO:0000256" key="3">
    <source>
        <dbReference type="ARBA" id="ARBA00022490"/>
    </source>
</evidence>
<evidence type="ECO:0000256" key="7">
    <source>
        <dbReference type="ARBA" id="ARBA00024910"/>
    </source>
</evidence>
<comment type="function">
    <text evidence="7">Activator of cell division through the inhibition of FtsZ GTPase activity, therefore promoting FtsZ assembly into bundles of protofilaments necessary for the formation of the division Z ring. It is recruited early at mid-cell but it is not essential for cell division.</text>
</comment>
<proteinExistence type="predicted"/>
<evidence type="ECO:0000256" key="8">
    <source>
        <dbReference type="ARBA" id="ARBA00026068"/>
    </source>
</evidence>
<evidence type="ECO:0000256" key="2">
    <source>
        <dbReference type="ARBA" id="ARBA00015195"/>
    </source>
</evidence>
<dbReference type="InterPro" id="IPR053712">
    <property type="entry name" value="Bac_CellDiv_Activator"/>
</dbReference>
<evidence type="ECO:0000256" key="10">
    <source>
        <dbReference type="SAM" id="Coils"/>
    </source>
</evidence>
<name>A0ABY7BMJ2_9FIRM</name>
<evidence type="ECO:0000256" key="5">
    <source>
        <dbReference type="ARBA" id="ARBA00023210"/>
    </source>
</evidence>
<dbReference type="InterPro" id="IPR036192">
    <property type="entry name" value="Cell_div_ZapA-like_sf"/>
</dbReference>
<dbReference type="PANTHER" id="PTHR34981">
    <property type="entry name" value="CELL DIVISION PROTEIN ZAPA"/>
    <property type="match status" value="1"/>
</dbReference>
<evidence type="ECO:0000256" key="9">
    <source>
        <dbReference type="ARBA" id="ARBA00033158"/>
    </source>
</evidence>
<dbReference type="PANTHER" id="PTHR34981:SF1">
    <property type="entry name" value="CELL DIVISION PROTEIN ZAPA"/>
    <property type="match status" value="1"/>
</dbReference>
<accession>A0ABY7BMJ2</accession>
<keyword evidence="4 11" id="KW-0132">Cell division</keyword>
<dbReference type="EMBL" id="CP113865">
    <property type="protein sequence ID" value="WAM34068.1"/>
    <property type="molecule type" value="Genomic_DNA"/>
</dbReference>
<dbReference type="Proteomes" id="UP001164909">
    <property type="component" value="Chromosome"/>
</dbReference>
<sequence>MNMKKNYNIDNNTYKGFEDEWGMDESIRKDDNLKRIEVKIAGMSYVLKTDEDEEYIMKIANFINRKMSEVVANEPHLSTSLSAMLTAFLITDEYFKHLQECEEKLSKDSVDVEKYEFEIEQYREKLKDAEEKIALQTQQIEKLNETIQSLNQELEKTKLELEKTKKELDDFINTFDGDR</sequence>
<dbReference type="SUPFAM" id="SSF102829">
    <property type="entry name" value="Cell division protein ZapA-like"/>
    <property type="match status" value="1"/>
</dbReference>
<dbReference type="GO" id="GO:0051301">
    <property type="term" value="P:cell division"/>
    <property type="evidence" value="ECO:0007669"/>
    <property type="project" value="UniProtKB-KW"/>
</dbReference>
<organism evidence="11 12">
    <name type="scientific">Caldicellulosiruptor morganii</name>
    <dbReference type="NCBI Taxonomy" id="1387555"/>
    <lineage>
        <taxon>Bacteria</taxon>
        <taxon>Bacillati</taxon>
        <taxon>Bacillota</taxon>
        <taxon>Bacillota incertae sedis</taxon>
        <taxon>Caldicellulosiruptorales</taxon>
        <taxon>Caldicellulosiruptoraceae</taxon>
        <taxon>Caldicellulosiruptor</taxon>
    </lineage>
</organism>
<evidence type="ECO:0000256" key="1">
    <source>
        <dbReference type="ARBA" id="ARBA00004496"/>
    </source>
</evidence>
<evidence type="ECO:0000256" key="4">
    <source>
        <dbReference type="ARBA" id="ARBA00022618"/>
    </source>
</evidence>
<gene>
    <name evidence="11" type="primary">zapA</name>
    <name evidence="11" type="ORF">OTK00_000224</name>
</gene>
<evidence type="ECO:0000256" key="6">
    <source>
        <dbReference type="ARBA" id="ARBA00023306"/>
    </source>
</evidence>
<evidence type="ECO:0000313" key="12">
    <source>
        <dbReference type="Proteomes" id="UP001164909"/>
    </source>
</evidence>
<evidence type="ECO:0000313" key="11">
    <source>
        <dbReference type="EMBL" id="WAM34068.1"/>
    </source>
</evidence>
<feature type="coiled-coil region" evidence="10">
    <location>
        <begin position="112"/>
        <end position="174"/>
    </location>
</feature>
<keyword evidence="3" id="KW-0963">Cytoplasm</keyword>